<evidence type="ECO:0000313" key="1">
    <source>
        <dbReference type="EMBL" id="MCI92827.1"/>
    </source>
</evidence>
<evidence type="ECO:0000313" key="2">
    <source>
        <dbReference type="Proteomes" id="UP000265520"/>
    </source>
</evidence>
<comment type="caution">
    <text evidence="1">The sequence shown here is derived from an EMBL/GenBank/DDBJ whole genome shotgun (WGS) entry which is preliminary data.</text>
</comment>
<dbReference type="Proteomes" id="UP000265520">
    <property type="component" value="Unassembled WGS sequence"/>
</dbReference>
<dbReference type="AlphaFoldDB" id="A0A392VXX0"/>
<protein>
    <submittedName>
        <fullName evidence="1">Uncharacterized protein</fullName>
    </submittedName>
</protein>
<keyword evidence="2" id="KW-1185">Reference proteome</keyword>
<accession>A0A392VXX0</accession>
<name>A0A392VXX0_9FABA</name>
<reference evidence="1 2" key="1">
    <citation type="journal article" date="2018" name="Front. Plant Sci.">
        <title>Red Clover (Trifolium pratense) and Zigzag Clover (T. medium) - A Picture of Genomic Similarities and Differences.</title>
        <authorList>
            <person name="Dluhosova J."/>
            <person name="Istvanek J."/>
            <person name="Nedelnik J."/>
            <person name="Repkova J."/>
        </authorList>
    </citation>
    <scope>NUCLEOTIDE SEQUENCE [LARGE SCALE GENOMIC DNA]</scope>
    <source>
        <strain evidence="2">cv. 10/8</strain>
        <tissue evidence="1">Leaf</tissue>
    </source>
</reference>
<proteinExistence type="predicted"/>
<organism evidence="1 2">
    <name type="scientific">Trifolium medium</name>
    <dbReference type="NCBI Taxonomy" id="97028"/>
    <lineage>
        <taxon>Eukaryota</taxon>
        <taxon>Viridiplantae</taxon>
        <taxon>Streptophyta</taxon>
        <taxon>Embryophyta</taxon>
        <taxon>Tracheophyta</taxon>
        <taxon>Spermatophyta</taxon>
        <taxon>Magnoliopsida</taxon>
        <taxon>eudicotyledons</taxon>
        <taxon>Gunneridae</taxon>
        <taxon>Pentapetalae</taxon>
        <taxon>rosids</taxon>
        <taxon>fabids</taxon>
        <taxon>Fabales</taxon>
        <taxon>Fabaceae</taxon>
        <taxon>Papilionoideae</taxon>
        <taxon>50 kb inversion clade</taxon>
        <taxon>NPAAA clade</taxon>
        <taxon>Hologalegina</taxon>
        <taxon>IRL clade</taxon>
        <taxon>Trifolieae</taxon>
        <taxon>Trifolium</taxon>
    </lineage>
</organism>
<dbReference type="EMBL" id="LXQA011311546">
    <property type="protein sequence ID" value="MCI92827.1"/>
    <property type="molecule type" value="Genomic_DNA"/>
</dbReference>
<feature type="non-terminal residue" evidence="1">
    <location>
        <position position="1"/>
    </location>
</feature>
<sequence length="37" mass="4393">RKLEGIASANSTQVRKRQTCQIKFWNPPDFWNPMESK</sequence>